<dbReference type="PANTHER" id="PTHR33755">
    <property type="entry name" value="TOXIN PARE1-RELATED"/>
    <property type="match status" value="1"/>
</dbReference>
<dbReference type="InterPro" id="IPR035093">
    <property type="entry name" value="RelE/ParE_toxin_dom_sf"/>
</dbReference>
<name>A0A9X4LL33_9BURK</name>
<dbReference type="PANTHER" id="PTHR33755:SF8">
    <property type="entry name" value="TOXIN PARE2"/>
    <property type="match status" value="1"/>
</dbReference>
<dbReference type="Gene3D" id="3.30.2310.20">
    <property type="entry name" value="RelE-like"/>
    <property type="match status" value="1"/>
</dbReference>
<sequence length="97" mass="10999">MTYALHPGAEQDIADALDFYAEQAGLLIAQRFLDEFERVAELLATHPGFGTPTTKGRRVFPLRVFPYSVVYRSLEAGIRIVVVRHQHRRPGYGGTRR</sequence>
<accession>A0A9X4LL33</accession>
<dbReference type="InterPro" id="IPR007712">
    <property type="entry name" value="RelE/ParE_toxin"/>
</dbReference>
<comment type="caution">
    <text evidence="3">The sequence shown here is derived from an EMBL/GenBank/DDBJ whole genome shotgun (WGS) entry which is preliminary data.</text>
</comment>
<dbReference type="EMBL" id="SGUG01000007">
    <property type="protein sequence ID" value="MDG0862133.1"/>
    <property type="molecule type" value="Genomic_DNA"/>
</dbReference>
<evidence type="ECO:0000256" key="1">
    <source>
        <dbReference type="ARBA" id="ARBA00006226"/>
    </source>
</evidence>
<reference evidence="3" key="1">
    <citation type="submission" date="2019-02" db="EMBL/GenBank/DDBJ databases">
        <title>Draft genome of the type strain Pelomonas aquatica CCUG 52575T.</title>
        <authorList>
            <person name="Gomila M."/>
            <person name="Lalucat J."/>
        </authorList>
    </citation>
    <scope>NUCLEOTIDE SEQUENCE</scope>
    <source>
        <strain evidence="3">CCUG 52575</strain>
    </source>
</reference>
<dbReference type="Pfam" id="PF05016">
    <property type="entry name" value="ParE_toxin"/>
    <property type="match status" value="1"/>
</dbReference>
<evidence type="ECO:0000313" key="3">
    <source>
        <dbReference type="EMBL" id="MDG0862133.1"/>
    </source>
</evidence>
<comment type="similarity">
    <text evidence="1">Belongs to the RelE toxin family.</text>
</comment>
<organism evidence="3 4">
    <name type="scientific">Pelomonas aquatica</name>
    <dbReference type="NCBI Taxonomy" id="431058"/>
    <lineage>
        <taxon>Bacteria</taxon>
        <taxon>Pseudomonadati</taxon>
        <taxon>Pseudomonadota</taxon>
        <taxon>Betaproteobacteria</taxon>
        <taxon>Burkholderiales</taxon>
        <taxon>Sphaerotilaceae</taxon>
        <taxon>Roseateles</taxon>
    </lineage>
</organism>
<keyword evidence="4" id="KW-1185">Reference proteome</keyword>
<evidence type="ECO:0000313" key="4">
    <source>
        <dbReference type="Proteomes" id="UP001152766"/>
    </source>
</evidence>
<dbReference type="AlphaFoldDB" id="A0A9X4LL33"/>
<evidence type="ECO:0000256" key="2">
    <source>
        <dbReference type="ARBA" id="ARBA00022649"/>
    </source>
</evidence>
<proteinExistence type="inferred from homology"/>
<dbReference type="InterPro" id="IPR051803">
    <property type="entry name" value="TA_system_RelE-like_toxin"/>
</dbReference>
<protein>
    <submittedName>
        <fullName evidence="3">Type II toxin-antitoxin system RelE/ParE family toxin</fullName>
    </submittedName>
</protein>
<dbReference type="RefSeq" id="WP_268146374.1">
    <property type="nucleotide sequence ID" value="NZ_JAPPUW010000001.1"/>
</dbReference>
<dbReference type="Proteomes" id="UP001152766">
    <property type="component" value="Unassembled WGS sequence"/>
</dbReference>
<gene>
    <name evidence="3" type="ORF">EXJ73_06555</name>
</gene>
<keyword evidence="2" id="KW-1277">Toxin-antitoxin system</keyword>